<keyword evidence="10" id="KW-1185">Reference proteome</keyword>
<keyword evidence="4" id="KW-0540">Nuclease</keyword>
<evidence type="ECO:0000256" key="4">
    <source>
        <dbReference type="ARBA" id="ARBA00022722"/>
    </source>
</evidence>
<dbReference type="Gene3D" id="3.30.70.270">
    <property type="match status" value="1"/>
</dbReference>
<keyword evidence="3" id="KW-0548">Nucleotidyltransferase</keyword>
<dbReference type="Gene3D" id="3.10.10.10">
    <property type="entry name" value="HIV Type 1 Reverse Transcriptase, subunit A, domain 1"/>
    <property type="match status" value="1"/>
</dbReference>
<dbReference type="Pfam" id="PF00078">
    <property type="entry name" value="RVT_1"/>
    <property type="match status" value="1"/>
</dbReference>
<dbReference type="InterPro" id="IPR000477">
    <property type="entry name" value="RT_dom"/>
</dbReference>
<sequence length="312" mass="36321">MEFNYSSQQVKLQGEKEVNNEEIQLHQLRRLVAHDEIASCYQLVALITETLPQSSTSDGIPRQIQELLEEFKHVFELPKQLPPQRNNDHRIHLQSESTTIDVRPYRYPHCQKSEIEKLVEEMLELKKKDGTWRFCVDYRALNQAIVPHRFPIPIVDEILDELFETTIFSKMDLRAGYHKIRIAPQDIHKTAFRTHQGHYEFVVMPFGLSNAPAIFQSTMNEMLKPYLRKFVTVFFDDILVYSKSMGMTVCVSFVVLGVWPKFELPHHCCALALTDTDPQCIDLLCRGYFAHRMMFPNVCILVDVLTKNGFST</sequence>
<proteinExistence type="predicted"/>
<evidence type="ECO:0000256" key="3">
    <source>
        <dbReference type="ARBA" id="ARBA00022695"/>
    </source>
</evidence>
<dbReference type="InterPro" id="IPR043128">
    <property type="entry name" value="Rev_trsase/Diguanyl_cyclase"/>
</dbReference>
<dbReference type="PANTHER" id="PTHR24559:SF450">
    <property type="entry name" value="RNA-DIRECTED DNA POLYMERASE HOMOLOG"/>
    <property type="match status" value="1"/>
</dbReference>
<accession>A0A2H9ZUF2</accession>
<evidence type="ECO:0000256" key="5">
    <source>
        <dbReference type="ARBA" id="ARBA00022759"/>
    </source>
</evidence>
<evidence type="ECO:0000259" key="8">
    <source>
        <dbReference type="Pfam" id="PF00078"/>
    </source>
</evidence>
<dbReference type="Proteomes" id="UP000236161">
    <property type="component" value="Unassembled WGS sequence"/>
</dbReference>
<dbReference type="PANTHER" id="PTHR24559">
    <property type="entry name" value="TRANSPOSON TY3-I GAG-POL POLYPROTEIN"/>
    <property type="match status" value="1"/>
</dbReference>
<keyword evidence="6" id="KW-0378">Hydrolase</keyword>
<dbReference type="AlphaFoldDB" id="A0A2H9ZUF2"/>
<evidence type="ECO:0000256" key="6">
    <source>
        <dbReference type="ARBA" id="ARBA00022801"/>
    </source>
</evidence>
<keyword evidence="5" id="KW-0255">Endonuclease</keyword>
<dbReference type="FunFam" id="3.10.10.10:FF:000007">
    <property type="entry name" value="Retrovirus-related Pol polyprotein from transposon 17.6-like Protein"/>
    <property type="match status" value="1"/>
</dbReference>
<protein>
    <submittedName>
        <fullName evidence="9">RNA-directed DNA polymerase like</fullName>
    </submittedName>
</protein>
<evidence type="ECO:0000256" key="1">
    <source>
        <dbReference type="ARBA" id="ARBA00022670"/>
    </source>
</evidence>
<dbReference type="GO" id="GO:0008233">
    <property type="term" value="F:peptidase activity"/>
    <property type="evidence" value="ECO:0007669"/>
    <property type="project" value="UniProtKB-KW"/>
</dbReference>
<dbReference type="CDD" id="cd01647">
    <property type="entry name" value="RT_LTR"/>
    <property type="match status" value="1"/>
</dbReference>
<dbReference type="SUPFAM" id="SSF56672">
    <property type="entry name" value="DNA/RNA polymerases"/>
    <property type="match status" value="1"/>
</dbReference>
<dbReference type="InterPro" id="IPR053134">
    <property type="entry name" value="RNA-dir_DNA_polymerase"/>
</dbReference>
<dbReference type="InterPro" id="IPR043502">
    <property type="entry name" value="DNA/RNA_pol_sf"/>
</dbReference>
<dbReference type="GO" id="GO:0006508">
    <property type="term" value="P:proteolysis"/>
    <property type="evidence" value="ECO:0007669"/>
    <property type="project" value="UniProtKB-KW"/>
</dbReference>
<organism evidence="9 10">
    <name type="scientific">Apostasia shenzhenica</name>
    <dbReference type="NCBI Taxonomy" id="1088818"/>
    <lineage>
        <taxon>Eukaryota</taxon>
        <taxon>Viridiplantae</taxon>
        <taxon>Streptophyta</taxon>
        <taxon>Embryophyta</taxon>
        <taxon>Tracheophyta</taxon>
        <taxon>Spermatophyta</taxon>
        <taxon>Magnoliopsida</taxon>
        <taxon>Liliopsida</taxon>
        <taxon>Asparagales</taxon>
        <taxon>Orchidaceae</taxon>
        <taxon>Apostasioideae</taxon>
        <taxon>Apostasia</taxon>
    </lineage>
</organism>
<dbReference type="EMBL" id="KZ453740">
    <property type="protein sequence ID" value="PKA46910.1"/>
    <property type="molecule type" value="Genomic_DNA"/>
</dbReference>
<dbReference type="OrthoDB" id="1741804at2759"/>
<dbReference type="GO" id="GO:0004519">
    <property type="term" value="F:endonuclease activity"/>
    <property type="evidence" value="ECO:0007669"/>
    <property type="project" value="UniProtKB-KW"/>
</dbReference>
<reference evidence="9 10" key="1">
    <citation type="journal article" date="2017" name="Nature">
        <title>The Apostasia genome and the evolution of orchids.</title>
        <authorList>
            <person name="Zhang G.Q."/>
            <person name="Liu K.W."/>
            <person name="Li Z."/>
            <person name="Lohaus R."/>
            <person name="Hsiao Y.Y."/>
            <person name="Niu S.C."/>
            <person name="Wang J.Y."/>
            <person name="Lin Y.C."/>
            <person name="Xu Q."/>
            <person name="Chen L.J."/>
            <person name="Yoshida K."/>
            <person name="Fujiwara S."/>
            <person name="Wang Z.W."/>
            <person name="Zhang Y.Q."/>
            <person name="Mitsuda N."/>
            <person name="Wang M."/>
            <person name="Liu G.H."/>
            <person name="Pecoraro L."/>
            <person name="Huang H.X."/>
            <person name="Xiao X.J."/>
            <person name="Lin M."/>
            <person name="Wu X.Y."/>
            <person name="Wu W.L."/>
            <person name="Chen Y.Y."/>
            <person name="Chang S.B."/>
            <person name="Sakamoto S."/>
            <person name="Ohme-Takagi M."/>
            <person name="Yagi M."/>
            <person name="Zeng S.J."/>
            <person name="Shen C.Y."/>
            <person name="Yeh C.M."/>
            <person name="Luo Y.B."/>
            <person name="Tsai W.C."/>
            <person name="Van de Peer Y."/>
            <person name="Liu Z.J."/>
        </authorList>
    </citation>
    <scope>NUCLEOTIDE SEQUENCE [LARGE SCALE GENOMIC DNA]</scope>
    <source>
        <strain evidence="10">cv. Shenzhen</strain>
        <tissue evidence="9">Stem</tissue>
    </source>
</reference>
<keyword evidence="1" id="KW-0645">Protease</keyword>
<dbReference type="GO" id="GO:0003964">
    <property type="term" value="F:RNA-directed DNA polymerase activity"/>
    <property type="evidence" value="ECO:0007669"/>
    <property type="project" value="UniProtKB-KW"/>
</dbReference>
<gene>
    <name evidence="9" type="ORF">AXF42_Ash021586</name>
</gene>
<keyword evidence="2" id="KW-0808">Transferase</keyword>
<evidence type="ECO:0000256" key="7">
    <source>
        <dbReference type="ARBA" id="ARBA00022918"/>
    </source>
</evidence>
<feature type="domain" description="Reverse transcriptase" evidence="8">
    <location>
        <begin position="126"/>
        <end position="245"/>
    </location>
</feature>
<keyword evidence="7 9" id="KW-0695">RNA-directed DNA polymerase</keyword>
<evidence type="ECO:0000256" key="2">
    <source>
        <dbReference type="ARBA" id="ARBA00022679"/>
    </source>
</evidence>
<evidence type="ECO:0000313" key="9">
    <source>
        <dbReference type="EMBL" id="PKA46910.1"/>
    </source>
</evidence>
<evidence type="ECO:0000313" key="10">
    <source>
        <dbReference type="Proteomes" id="UP000236161"/>
    </source>
</evidence>
<name>A0A2H9ZUF2_9ASPA</name>